<dbReference type="InterPro" id="IPR042099">
    <property type="entry name" value="ANL_N_sf"/>
</dbReference>
<reference evidence="2" key="1">
    <citation type="submission" date="2017-06" db="EMBL/GenBank/DDBJ databases">
        <authorList>
            <person name="Varghese N."/>
            <person name="Submissions S."/>
        </authorList>
    </citation>
    <scope>NUCLEOTIDE SEQUENCE [LARGE SCALE GENOMIC DNA]</scope>
    <source>
        <strain evidence="2">DSM 22348</strain>
    </source>
</reference>
<dbReference type="STRING" id="1215104.GCA_000730585_00201"/>
<accession>A0A239I1V6</accession>
<dbReference type="EMBL" id="FZOL01000017">
    <property type="protein sequence ID" value="SNS87585.1"/>
    <property type="molecule type" value="Genomic_DNA"/>
</dbReference>
<organism evidence="1 2">
    <name type="scientific">Pseudomonas japonica</name>
    <dbReference type="NCBI Taxonomy" id="256466"/>
    <lineage>
        <taxon>Bacteria</taxon>
        <taxon>Pseudomonadati</taxon>
        <taxon>Pseudomonadota</taxon>
        <taxon>Gammaproteobacteria</taxon>
        <taxon>Pseudomonadales</taxon>
        <taxon>Pseudomonadaceae</taxon>
        <taxon>Pseudomonas</taxon>
    </lineage>
</organism>
<proteinExistence type="predicted"/>
<dbReference type="AlphaFoldDB" id="A0A239I1V6"/>
<sequence>MDSVRAFDDRNLARRQRLRALHLPGPACAMKGLDVSRGVMVRRRNAATALDSLRSNLACEVTDNILCSLPLSADYGLYRMLRAVAAGATLAHLVTNSGAGLRHRQISRMNNLFPNARIRTLHGLPVEQPLSLGHCRDGLSIRPVPAAITVKTTLPGTGSGRVDFVLPRRWACNEQRGVAG</sequence>
<gene>
    <name evidence="1" type="ORF">SAMN05444352_11769</name>
</gene>
<dbReference type="Proteomes" id="UP000198407">
    <property type="component" value="Unassembled WGS sequence"/>
</dbReference>
<protein>
    <submittedName>
        <fullName evidence="1">Uncharacterized protein</fullName>
    </submittedName>
</protein>
<dbReference type="SUPFAM" id="SSF56801">
    <property type="entry name" value="Acetyl-CoA synthetase-like"/>
    <property type="match status" value="1"/>
</dbReference>
<keyword evidence="2" id="KW-1185">Reference proteome</keyword>
<evidence type="ECO:0000313" key="1">
    <source>
        <dbReference type="EMBL" id="SNS87585.1"/>
    </source>
</evidence>
<dbReference type="Gene3D" id="3.40.50.12780">
    <property type="entry name" value="N-terminal domain of ligase-like"/>
    <property type="match status" value="1"/>
</dbReference>
<name>A0A239I1V6_9PSED</name>
<evidence type="ECO:0000313" key="2">
    <source>
        <dbReference type="Proteomes" id="UP000198407"/>
    </source>
</evidence>